<evidence type="ECO:0000256" key="8">
    <source>
        <dbReference type="SAM" id="Phobius"/>
    </source>
</evidence>
<dbReference type="EMBL" id="WVTB01000027">
    <property type="protein sequence ID" value="KAF3807923.1"/>
    <property type="molecule type" value="Genomic_DNA"/>
</dbReference>
<keyword evidence="4 8" id="KW-0812">Transmembrane</keyword>
<keyword evidence="5 8" id="KW-1133">Transmembrane helix</keyword>
<keyword evidence="6 8" id="KW-0472">Membrane</keyword>
<feature type="transmembrane region" description="Helical" evidence="8">
    <location>
        <begin position="243"/>
        <end position="263"/>
    </location>
</feature>
<sequence length="737" mass="80970">MSDEIENSKQSTVTEWRSILTLVVFIISSLIVAFPFKIHLPCPSRFSNLIHDCLATARIVAARRSPIRPDARPWAVIVVPLDLTTAPLLAVLLLLASTAIGKRQLLEGTIGANDISPLDILVFAFTLGYISSSIDAAGFIRYLCCKVLLRYGNVGHRLFFLLYLAMFLLGFFLGNDPVIQMGMLFMTYLTQVSKNIKHPRAWLFTQFAVANIASAALVSSSTTNVIIAQAFRIGFAEYTVNVIVPVVVTASLLWAYLLYIVFANEGLLPVSIRLSEMPAGAQIEVNPNLPFTTIPASPSSILNPLLDKRSVLVGLFLMLATLAILLSLTALNLNDIPVFWVSLPASFLMLFWDIVWGWMNRDETRTLPPGHHGEINLRQSRLQRLQTNDRGLEHAHSPQSSLSDENFAISPGHHEEANSPDSYVPESQSGMQQDLDVNQVQASDDADQQHCTAQESQTDTSIFQQSNLGRQAELSEDFAHAETIITDTAVVHSTSPEMSATTNDAVSDTRPSADPQLLQSPSVESPDSPRVTHCPPTMMSVFGNTWLWLQTTFPSTTVVLSRLPYRLLPFVLPVFILVQALVSTGWIALFASWWNAWVVKTGTTGAVAGMGFLSVLLCNHLQFAGTNVGATILLSRLLQEWIDIRAISGVAISKRTLWGAVYALALGVNYGAFSLTFSASLGGLGWYEELKKRHIHLSQREFAGVNRPIIAASMILGCTVLLGEVYITRDKTAYQGR</sequence>
<feature type="transmembrane region" description="Helical" evidence="8">
    <location>
        <begin position="656"/>
        <end position="687"/>
    </location>
</feature>
<dbReference type="RefSeq" id="XP_045267082.1">
    <property type="nucleotide sequence ID" value="XM_045407637.1"/>
</dbReference>
<feature type="transmembrane region" description="Helical" evidence="8">
    <location>
        <begin position="74"/>
        <end position="100"/>
    </location>
</feature>
<evidence type="ECO:0000256" key="3">
    <source>
        <dbReference type="ARBA" id="ARBA00022475"/>
    </source>
</evidence>
<evidence type="ECO:0000259" key="9">
    <source>
        <dbReference type="Pfam" id="PF03600"/>
    </source>
</evidence>
<name>A0A8H4CPY6_COLGL</name>
<dbReference type="Proteomes" id="UP000613401">
    <property type="component" value="Unassembled WGS sequence"/>
</dbReference>
<feature type="compositionally biased region" description="Polar residues" evidence="7">
    <location>
        <begin position="419"/>
        <end position="442"/>
    </location>
</feature>
<dbReference type="PANTHER" id="PTHR43302">
    <property type="entry name" value="TRANSPORTER ARSB-RELATED"/>
    <property type="match status" value="1"/>
</dbReference>
<dbReference type="Pfam" id="PF03600">
    <property type="entry name" value="CitMHS"/>
    <property type="match status" value="1"/>
</dbReference>
<keyword evidence="2" id="KW-0813">Transport</keyword>
<evidence type="ECO:0000313" key="10">
    <source>
        <dbReference type="EMBL" id="KAF3807923.1"/>
    </source>
</evidence>
<reference evidence="10" key="2">
    <citation type="submission" date="2020-03" db="EMBL/GenBank/DDBJ databases">
        <authorList>
            <person name="Fu F.-F."/>
            <person name="Chen J."/>
        </authorList>
    </citation>
    <scope>NUCLEOTIDE SEQUENCE</scope>
    <source>
        <strain evidence="10">Lc1</strain>
    </source>
</reference>
<evidence type="ECO:0000256" key="7">
    <source>
        <dbReference type="SAM" id="MobiDB-lite"/>
    </source>
</evidence>
<keyword evidence="3" id="KW-1003">Cell membrane</keyword>
<feature type="transmembrane region" description="Helical" evidence="8">
    <location>
        <begin position="16"/>
        <end position="36"/>
    </location>
</feature>
<comment type="subcellular location">
    <subcellularLocation>
        <location evidence="1">Cell membrane</location>
        <topology evidence="1">Multi-pass membrane protein</topology>
    </subcellularLocation>
</comment>
<evidence type="ECO:0000256" key="2">
    <source>
        <dbReference type="ARBA" id="ARBA00022448"/>
    </source>
</evidence>
<comment type="caution">
    <text evidence="10">The sequence shown here is derived from an EMBL/GenBank/DDBJ whole genome shotgun (WGS) entry which is preliminary data.</text>
</comment>
<accession>A0A8H4CPY6</accession>
<proteinExistence type="predicted"/>
<dbReference type="GO" id="GO:0005886">
    <property type="term" value="C:plasma membrane"/>
    <property type="evidence" value="ECO:0007669"/>
    <property type="project" value="UniProtKB-SubCell"/>
</dbReference>
<feature type="region of interest" description="Disordered" evidence="7">
    <location>
        <begin position="389"/>
        <end position="463"/>
    </location>
</feature>
<evidence type="ECO:0000256" key="1">
    <source>
        <dbReference type="ARBA" id="ARBA00004651"/>
    </source>
</evidence>
<feature type="domain" description="Citrate transporter-like" evidence="9">
    <location>
        <begin position="80"/>
        <end position="331"/>
    </location>
</feature>
<feature type="compositionally biased region" description="Polar residues" evidence="7">
    <location>
        <begin position="449"/>
        <end position="463"/>
    </location>
</feature>
<protein>
    <recommendedName>
        <fullName evidence="9">Citrate transporter-like domain-containing protein</fullName>
    </recommendedName>
</protein>
<feature type="transmembrane region" description="Helical" evidence="8">
    <location>
        <begin position="707"/>
        <end position="727"/>
    </location>
</feature>
<feature type="transmembrane region" description="Helical" evidence="8">
    <location>
        <begin position="337"/>
        <end position="359"/>
    </location>
</feature>
<dbReference type="InterPro" id="IPR004680">
    <property type="entry name" value="Cit_transptr-like_dom"/>
</dbReference>
<feature type="transmembrane region" description="Helical" evidence="8">
    <location>
        <begin position="311"/>
        <end position="331"/>
    </location>
</feature>
<dbReference type="AlphaFoldDB" id="A0A8H4CPY6"/>
<feature type="transmembrane region" description="Helical" evidence="8">
    <location>
        <begin position="154"/>
        <end position="172"/>
    </location>
</feature>
<evidence type="ECO:0000256" key="5">
    <source>
        <dbReference type="ARBA" id="ARBA00022989"/>
    </source>
</evidence>
<dbReference type="GeneID" id="69014802"/>
<dbReference type="PANTHER" id="PTHR43302:SF5">
    <property type="entry name" value="TRANSPORTER ARSB-RELATED"/>
    <property type="match status" value="1"/>
</dbReference>
<feature type="compositionally biased region" description="Polar residues" evidence="7">
    <location>
        <begin position="491"/>
        <end position="510"/>
    </location>
</feature>
<dbReference type="GO" id="GO:0055085">
    <property type="term" value="P:transmembrane transport"/>
    <property type="evidence" value="ECO:0007669"/>
    <property type="project" value="InterPro"/>
</dbReference>
<evidence type="ECO:0000256" key="4">
    <source>
        <dbReference type="ARBA" id="ARBA00022692"/>
    </source>
</evidence>
<keyword evidence="11" id="KW-1185">Reference proteome</keyword>
<feature type="region of interest" description="Disordered" evidence="7">
    <location>
        <begin position="489"/>
        <end position="531"/>
    </location>
</feature>
<evidence type="ECO:0000256" key="6">
    <source>
        <dbReference type="ARBA" id="ARBA00023136"/>
    </source>
</evidence>
<feature type="transmembrane region" description="Helical" evidence="8">
    <location>
        <begin position="208"/>
        <end position="231"/>
    </location>
</feature>
<evidence type="ECO:0000313" key="11">
    <source>
        <dbReference type="Proteomes" id="UP000613401"/>
    </source>
</evidence>
<organism evidence="10 11">
    <name type="scientific">Colletotrichum gloeosporioides</name>
    <name type="common">Anthracnose fungus</name>
    <name type="synonym">Glomerella cingulata</name>
    <dbReference type="NCBI Taxonomy" id="474922"/>
    <lineage>
        <taxon>Eukaryota</taxon>
        <taxon>Fungi</taxon>
        <taxon>Dikarya</taxon>
        <taxon>Ascomycota</taxon>
        <taxon>Pezizomycotina</taxon>
        <taxon>Sordariomycetes</taxon>
        <taxon>Hypocreomycetidae</taxon>
        <taxon>Glomerellales</taxon>
        <taxon>Glomerellaceae</taxon>
        <taxon>Colletotrichum</taxon>
        <taxon>Colletotrichum gloeosporioides species complex</taxon>
    </lineage>
</organism>
<gene>
    <name evidence="10" type="ORF">GCG54_00007659</name>
</gene>
<feature type="transmembrane region" description="Helical" evidence="8">
    <location>
        <begin position="570"/>
        <end position="594"/>
    </location>
</feature>
<reference evidence="10" key="1">
    <citation type="journal article" date="2020" name="Phytopathology">
        <title>Genome sequence and comparative analysis of Colletotrichum gloeosporioides isolated from Liriodendron leaves.</title>
        <authorList>
            <person name="Fu F.F."/>
            <person name="Hao Z."/>
            <person name="Wang P."/>
            <person name="Lu Y."/>
            <person name="Xue L.J."/>
            <person name="Wei G."/>
            <person name="Tian Y."/>
            <person name="Baishi H."/>
            <person name="Xu H."/>
            <person name="Shi J."/>
            <person name="Cheng T."/>
            <person name="Wang G."/>
            <person name="Yi Y."/>
            <person name="Chen J."/>
        </authorList>
    </citation>
    <scope>NUCLEOTIDE SEQUENCE</scope>
    <source>
        <strain evidence="10">Lc1</strain>
    </source>
</reference>